<dbReference type="GO" id="GO:0007268">
    <property type="term" value="P:chemical synaptic transmission"/>
    <property type="evidence" value="ECO:0007669"/>
    <property type="project" value="InterPro"/>
</dbReference>
<dbReference type="InterPro" id="IPR001478">
    <property type="entry name" value="PDZ"/>
</dbReference>
<evidence type="ECO:0000259" key="7">
    <source>
        <dbReference type="PROSITE" id="PS50002"/>
    </source>
</evidence>
<dbReference type="InterPro" id="IPR008144">
    <property type="entry name" value="Guanylate_kin-like_dom"/>
</dbReference>
<evidence type="ECO:0000256" key="6">
    <source>
        <dbReference type="SAM" id="MobiDB-lite"/>
    </source>
</evidence>
<dbReference type="InterPro" id="IPR036028">
    <property type="entry name" value="SH3-like_dom_sf"/>
</dbReference>
<dbReference type="PROSITE" id="PS50106">
    <property type="entry name" value="PDZ"/>
    <property type="match status" value="3"/>
</dbReference>
<dbReference type="Gene3D" id="2.30.42.10">
    <property type="match status" value="3"/>
</dbReference>
<dbReference type="InterPro" id="IPR036034">
    <property type="entry name" value="PDZ_sf"/>
</dbReference>
<dbReference type="CDD" id="cd06723">
    <property type="entry name" value="PDZ1_Dlg1-2-4-like"/>
    <property type="match status" value="1"/>
</dbReference>
<evidence type="ECO:0000256" key="3">
    <source>
        <dbReference type="ARBA" id="ARBA00022443"/>
    </source>
</evidence>
<reference evidence="10" key="1">
    <citation type="submission" date="2025-08" db="UniProtKB">
        <authorList>
            <consortium name="Ensembl"/>
        </authorList>
    </citation>
    <scope>IDENTIFICATION</scope>
</reference>
<dbReference type="PROSITE" id="PS50052">
    <property type="entry name" value="GUANYLATE_KINASE_2"/>
    <property type="match status" value="1"/>
</dbReference>
<dbReference type="GO" id="GO:0045197">
    <property type="term" value="P:establishment or maintenance of epithelial cell apical/basal polarity"/>
    <property type="evidence" value="ECO:0007669"/>
    <property type="project" value="TreeGrafter"/>
</dbReference>
<evidence type="ECO:0000256" key="2">
    <source>
        <dbReference type="ARBA" id="ARBA00007014"/>
    </source>
</evidence>
<dbReference type="Pfam" id="PF10608">
    <property type="entry name" value="MAGUK_N_PEST"/>
    <property type="match status" value="1"/>
</dbReference>
<dbReference type="InterPro" id="IPR019590">
    <property type="entry name" value="DLG1_PEST_dom"/>
</dbReference>
<feature type="domain" description="PDZ" evidence="9">
    <location>
        <begin position="340"/>
        <end position="421"/>
    </location>
</feature>
<organism evidence="10 11">
    <name type="scientific">Salmo trutta</name>
    <name type="common">Brown trout</name>
    <dbReference type="NCBI Taxonomy" id="8032"/>
    <lineage>
        <taxon>Eukaryota</taxon>
        <taxon>Metazoa</taxon>
        <taxon>Chordata</taxon>
        <taxon>Craniata</taxon>
        <taxon>Vertebrata</taxon>
        <taxon>Euteleostomi</taxon>
        <taxon>Actinopterygii</taxon>
        <taxon>Neopterygii</taxon>
        <taxon>Teleostei</taxon>
        <taxon>Protacanthopterygii</taxon>
        <taxon>Salmoniformes</taxon>
        <taxon>Salmonidae</taxon>
        <taxon>Salmoninae</taxon>
        <taxon>Salmo</taxon>
    </lineage>
</organism>
<dbReference type="GO" id="GO:0098839">
    <property type="term" value="C:postsynaptic density membrane"/>
    <property type="evidence" value="ECO:0007669"/>
    <property type="project" value="TreeGrafter"/>
</dbReference>
<dbReference type="SMART" id="SM00326">
    <property type="entry name" value="SH3"/>
    <property type="match status" value="1"/>
</dbReference>
<dbReference type="FunFam" id="2.30.42.10:FF:000002">
    <property type="entry name" value="Disks large homolog 4 isoform 2"/>
    <property type="match status" value="1"/>
</dbReference>
<evidence type="ECO:0000256" key="4">
    <source>
        <dbReference type="ARBA" id="ARBA00022737"/>
    </source>
</evidence>
<dbReference type="InterPro" id="IPR008145">
    <property type="entry name" value="GK/Ca_channel_bsu"/>
</dbReference>
<evidence type="ECO:0000259" key="9">
    <source>
        <dbReference type="PROSITE" id="PS50106"/>
    </source>
</evidence>
<sequence length="748" mass="83323">MNAPWQYRYEDEDSPPEHGFPRLTNEVRAPELVHVSEKNLSEIENVHGYVSHSHISPLKASPAPIIVNTDTLESVPYVNGTEIEYEFEEITLERGNSGLGFSIAGGTDNPHVGDDPGIFITKIISGGAAAEDGRLRVNDCILRVNDADVSEVSHSKAVEALKVAGSIVRLYVRRRRPMLETVIEIKLIKGPKGLGFSIAGGVGNQHIPGDNSIYVTKIIDGGAAQKDQRLQVGDRLLMVNNYTLEEVSHEEAVAILKNTSDVVYLKVGKPTSVYLSDPYGPPDITHSFSPAMENHISSVGNNGTLEYKCSLPPMPISPGRYSPLPNQLLGEEDINRDPRRMVLHKGSTGLGFNIVGGEDGEGIFVSFILAGGPADLSGELRRGDQILSVNGIDLRGATHEQAAAALKGAGQTVTIIAQYRPEEYGRFEAKIHDLREQMMNHSMSSGSGSLRTNQKRSLYVRAQFDYEKAKDSGLPSQGLSFRYGDILHVINASDDEWWQARRVTPDGDSEEMGVIPSKRRVERKERARLKTVKFNAKPGIDSKAVSSIDTFYLSVNYARPVIILGPMKDRINDDLISEYPDKFGSCVPHTTRSRRDYEVDGRDYHFVMSREQMEQDIQEHKFIEAGQYNDNLYGTSVQSVKYVAERGKHCILDVSGNAIKRLQVAQLYPIAIFIKPRSIDSLMEMNKRLTEEQARKTFDRAMKLEQEFAEFFTALVQGDTLEEIYNHCKMVVEEHSGPYIWIPSKEKL</sequence>
<dbReference type="FunFam" id="3.40.50.300:FF:001402">
    <property type="entry name" value="Discs, large homolog 3 (Drosophila)"/>
    <property type="match status" value="1"/>
</dbReference>
<dbReference type="InterPro" id="IPR035759">
    <property type="entry name" value="DLG2_SH3"/>
</dbReference>
<dbReference type="SMART" id="SM00072">
    <property type="entry name" value="GuKc"/>
    <property type="match status" value="1"/>
</dbReference>
<keyword evidence="3 5" id="KW-0728">SH3 domain</keyword>
<feature type="domain" description="SH3" evidence="7">
    <location>
        <begin position="455"/>
        <end position="525"/>
    </location>
</feature>
<dbReference type="GO" id="GO:0019901">
    <property type="term" value="F:protein kinase binding"/>
    <property type="evidence" value="ECO:0007669"/>
    <property type="project" value="TreeGrafter"/>
</dbReference>
<dbReference type="Gene3D" id="3.40.50.300">
    <property type="entry name" value="P-loop containing nucleotide triphosphate hydrolases"/>
    <property type="match status" value="1"/>
</dbReference>
<dbReference type="PROSITE" id="PS50002">
    <property type="entry name" value="SH3"/>
    <property type="match status" value="1"/>
</dbReference>
<dbReference type="CDD" id="cd06724">
    <property type="entry name" value="PDZ2_Dlg1-2-4-like"/>
    <property type="match status" value="1"/>
</dbReference>
<dbReference type="GO" id="GO:0099072">
    <property type="term" value="P:regulation of postsynaptic membrane neurotransmitter receptor levels"/>
    <property type="evidence" value="ECO:0007669"/>
    <property type="project" value="TreeGrafter"/>
</dbReference>
<dbReference type="SUPFAM" id="SSF52540">
    <property type="entry name" value="P-loop containing nucleoside triphosphate hydrolases"/>
    <property type="match status" value="1"/>
</dbReference>
<keyword evidence="4" id="KW-0677">Repeat</keyword>
<proteinExistence type="inferred from homology"/>
<dbReference type="AlphaFoldDB" id="A0A673WPX8"/>
<dbReference type="FunFam" id="2.30.42.10:FF:000091">
    <property type="entry name" value="disks large homolog 1 isoform X8"/>
    <property type="match status" value="1"/>
</dbReference>
<dbReference type="Pfam" id="PF10600">
    <property type="entry name" value="PDZ_assoc"/>
    <property type="match status" value="1"/>
</dbReference>
<dbReference type="GO" id="GO:0098609">
    <property type="term" value="P:cell-cell adhesion"/>
    <property type="evidence" value="ECO:0007669"/>
    <property type="project" value="TreeGrafter"/>
</dbReference>
<dbReference type="InterPro" id="IPR027417">
    <property type="entry name" value="P-loop_NTPase"/>
</dbReference>
<dbReference type="GO" id="GO:0043113">
    <property type="term" value="P:receptor clustering"/>
    <property type="evidence" value="ECO:0007669"/>
    <property type="project" value="TreeGrafter"/>
</dbReference>
<gene>
    <name evidence="10" type="primary">DLG2</name>
    <name evidence="10" type="synonym">dlg2</name>
</gene>
<evidence type="ECO:0000313" key="10">
    <source>
        <dbReference type="Ensembl" id="ENSSTUP00000014085.1"/>
    </source>
</evidence>
<evidence type="ECO:0000259" key="8">
    <source>
        <dbReference type="PROSITE" id="PS50052"/>
    </source>
</evidence>
<dbReference type="CDD" id="cd00071">
    <property type="entry name" value="GMPK"/>
    <property type="match status" value="1"/>
</dbReference>
<dbReference type="GO" id="GO:0016323">
    <property type="term" value="C:basolateral plasma membrane"/>
    <property type="evidence" value="ECO:0007669"/>
    <property type="project" value="TreeGrafter"/>
</dbReference>
<reference evidence="10" key="2">
    <citation type="submission" date="2025-09" db="UniProtKB">
        <authorList>
            <consortium name="Ensembl"/>
        </authorList>
    </citation>
    <scope>IDENTIFICATION</scope>
</reference>
<name>A0A673WPX8_SALTR</name>
<dbReference type="InterPro" id="IPR001452">
    <property type="entry name" value="SH3_domain"/>
</dbReference>
<comment type="subcellular location">
    <subcellularLocation>
        <location evidence="1">Membrane</location>
    </subcellularLocation>
</comment>
<dbReference type="Pfam" id="PF00018">
    <property type="entry name" value="SH3_1"/>
    <property type="match status" value="1"/>
</dbReference>
<dbReference type="PANTHER" id="PTHR23119">
    <property type="entry name" value="DISCS LARGE"/>
    <property type="match status" value="1"/>
</dbReference>
<dbReference type="InterPro" id="IPR016313">
    <property type="entry name" value="DLG1-like"/>
</dbReference>
<dbReference type="Gene3D" id="3.30.63.10">
    <property type="entry name" value="Guanylate Kinase phosphate binding domain"/>
    <property type="match status" value="1"/>
</dbReference>
<dbReference type="CDD" id="cd12032">
    <property type="entry name" value="SH3_DLG2"/>
    <property type="match status" value="1"/>
</dbReference>
<dbReference type="PANTHER" id="PTHR23119:SF6">
    <property type="entry name" value="DISKS LARGE HOMOLOG 2"/>
    <property type="match status" value="1"/>
</dbReference>
<dbReference type="FunFam" id="3.30.63.10:FF:000001">
    <property type="entry name" value="Disks large homolog 1 isoform 2"/>
    <property type="match status" value="1"/>
</dbReference>
<dbReference type="InterPro" id="IPR019583">
    <property type="entry name" value="DLG1-4_PDZ_assoc"/>
</dbReference>
<dbReference type="GO" id="GO:0043005">
    <property type="term" value="C:neuron projection"/>
    <property type="evidence" value="ECO:0007669"/>
    <property type="project" value="InterPro"/>
</dbReference>
<evidence type="ECO:0000256" key="5">
    <source>
        <dbReference type="PROSITE-ProRule" id="PRU00192"/>
    </source>
</evidence>
<comment type="similarity">
    <text evidence="2">Belongs to the MAGUK family.</text>
</comment>
<dbReference type="GeneTree" id="ENSGT00940000155156"/>
<dbReference type="Proteomes" id="UP000472277">
    <property type="component" value="Chromosome 15"/>
</dbReference>
<dbReference type="FunFam" id="2.30.30.40:FF:000027">
    <property type="entry name" value="Disks large homolog 3 isoform 1"/>
    <property type="match status" value="1"/>
</dbReference>
<keyword evidence="11" id="KW-1185">Reference proteome</keyword>
<dbReference type="SUPFAM" id="SSF50044">
    <property type="entry name" value="SH3-domain"/>
    <property type="match status" value="1"/>
</dbReference>
<dbReference type="Pfam" id="PF00595">
    <property type="entry name" value="PDZ"/>
    <property type="match status" value="3"/>
</dbReference>
<feature type="region of interest" description="Disordered" evidence="6">
    <location>
        <begin position="1"/>
        <end position="22"/>
    </location>
</feature>
<evidence type="ECO:0000313" key="11">
    <source>
        <dbReference type="Proteomes" id="UP000472277"/>
    </source>
</evidence>
<dbReference type="CDD" id="cd06795">
    <property type="entry name" value="PDZ3_Dlg1-2-4-like"/>
    <property type="match status" value="1"/>
</dbReference>
<feature type="domain" description="PDZ" evidence="9">
    <location>
        <begin position="89"/>
        <end position="176"/>
    </location>
</feature>
<dbReference type="FunFam" id="2.30.42.10:FF:000001">
    <property type="entry name" value="Disks large homolog 1 isoform 2"/>
    <property type="match status" value="1"/>
</dbReference>
<feature type="domain" description="PDZ" evidence="9">
    <location>
        <begin position="184"/>
        <end position="271"/>
    </location>
</feature>
<dbReference type="PROSITE" id="PS00856">
    <property type="entry name" value="GUANYLATE_KINASE_1"/>
    <property type="match status" value="1"/>
</dbReference>
<dbReference type="GO" id="GO:0031594">
    <property type="term" value="C:neuromuscular junction"/>
    <property type="evidence" value="ECO:0007669"/>
    <property type="project" value="InterPro"/>
</dbReference>
<dbReference type="Gene3D" id="2.30.30.40">
    <property type="entry name" value="SH3 Domains"/>
    <property type="match status" value="1"/>
</dbReference>
<dbReference type="GO" id="GO:0097120">
    <property type="term" value="P:receptor localization to synapse"/>
    <property type="evidence" value="ECO:0007669"/>
    <property type="project" value="TreeGrafter"/>
</dbReference>
<dbReference type="Ensembl" id="ENSSTUT00000014876.1">
    <property type="protein sequence ID" value="ENSSTUP00000014085.1"/>
    <property type="gene ID" value="ENSSTUG00000004572.1"/>
</dbReference>
<dbReference type="Pfam" id="PF00625">
    <property type="entry name" value="Guanylate_kin"/>
    <property type="match status" value="1"/>
</dbReference>
<dbReference type="InterPro" id="IPR020590">
    <property type="entry name" value="Guanylate_kinase_CS"/>
</dbReference>
<evidence type="ECO:0000256" key="1">
    <source>
        <dbReference type="ARBA" id="ARBA00004370"/>
    </source>
</evidence>
<feature type="domain" description="Guanylate kinase-like" evidence="8">
    <location>
        <begin position="558"/>
        <end position="733"/>
    </location>
</feature>
<dbReference type="GO" id="GO:0035255">
    <property type="term" value="F:ionotropic glutamate receptor binding"/>
    <property type="evidence" value="ECO:0007669"/>
    <property type="project" value="TreeGrafter"/>
</dbReference>
<dbReference type="SMART" id="SM00228">
    <property type="entry name" value="PDZ"/>
    <property type="match status" value="3"/>
</dbReference>
<dbReference type="InterPro" id="IPR050614">
    <property type="entry name" value="Synaptic_Scaffolding_LAP-MAGUK"/>
</dbReference>
<dbReference type="PIRSF" id="PIRSF001741">
    <property type="entry name" value="MAGUK_DLGH"/>
    <property type="match status" value="1"/>
</dbReference>
<accession>A0A673WPX8</accession>
<dbReference type="SUPFAM" id="SSF50156">
    <property type="entry name" value="PDZ domain-like"/>
    <property type="match status" value="3"/>
</dbReference>
<protein>
    <submittedName>
        <fullName evidence="10">Discs, large homolog 2 (Drosophila)</fullName>
    </submittedName>
</protein>
<dbReference type="SMART" id="SM01277">
    <property type="entry name" value="MAGUK_N_PEST"/>
    <property type="match status" value="1"/>
</dbReference>